<name>A0ACA9RX71_9GLOM</name>
<dbReference type="EMBL" id="CAJVQC010076295">
    <property type="protein sequence ID" value="CAG8814587.1"/>
    <property type="molecule type" value="Genomic_DNA"/>
</dbReference>
<protein>
    <submittedName>
        <fullName evidence="1">13531_t:CDS:1</fullName>
    </submittedName>
</protein>
<dbReference type="Proteomes" id="UP000789920">
    <property type="component" value="Unassembled WGS sequence"/>
</dbReference>
<proteinExistence type="predicted"/>
<accession>A0ACA9RX71</accession>
<feature type="non-terminal residue" evidence="1">
    <location>
        <position position="76"/>
    </location>
</feature>
<organism evidence="1 2">
    <name type="scientific">Racocetra persica</name>
    <dbReference type="NCBI Taxonomy" id="160502"/>
    <lineage>
        <taxon>Eukaryota</taxon>
        <taxon>Fungi</taxon>
        <taxon>Fungi incertae sedis</taxon>
        <taxon>Mucoromycota</taxon>
        <taxon>Glomeromycotina</taxon>
        <taxon>Glomeromycetes</taxon>
        <taxon>Diversisporales</taxon>
        <taxon>Gigasporaceae</taxon>
        <taxon>Racocetra</taxon>
    </lineage>
</organism>
<evidence type="ECO:0000313" key="1">
    <source>
        <dbReference type="EMBL" id="CAG8814587.1"/>
    </source>
</evidence>
<comment type="caution">
    <text evidence="1">The sequence shown here is derived from an EMBL/GenBank/DDBJ whole genome shotgun (WGS) entry which is preliminary data.</text>
</comment>
<evidence type="ECO:0000313" key="2">
    <source>
        <dbReference type="Proteomes" id="UP000789920"/>
    </source>
</evidence>
<sequence length="76" mass="9033">MQKDNEINKLIKQSIPNRCRTEISHWRKAFNLVVLVIESNGICLEDFLEEIRDLNIIFNYLQEVDPVDFKTLLDKI</sequence>
<reference evidence="1" key="1">
    <citation type="submission" date="2021-06" db="EMBL/GenBank/DDBJ databases">
        <authorList>
            <person name="Kallberg Y."/>
            <person name="Tangrot J."/>
            <person name="Rosling A."/>
        </authorList>
    </citation>
    <scope>NUCLEOTIDE SEQUENCE</scope>
    <source>
        <strain evidence="1">MA461A</strain>
    </source>
</reference>
<keyword evidence="2" id="KW-1185">Reference proteome</keyword>
<gene>
    <name evidence="1" type="ORF">RPERSI_LOCUS24021</name>
</gene>